<sequence length="538" mass="58395">MTQQTTTPGAPAADPRLAGLPASAVAHVQAALQALQRGDADTALQQAGRVLAGTPDHPEALRLAGIAHAVGGRHELARDALQRSLERRPGDALVLIDLGNAQQRCGDREGARASWRSAAALAPAHPMPPYNLGRSLQLEGRTDAAIELLSQAAGLAPDFIPARILLADALVHAGRLDEADAQYREALWRNPACGDAWRGLANLKTRPLSEEDREQLALNHDRADIGEPDRVAMGYALGKACEDHGRHAEALAALQSANGRLRREAPWDAGAFGARVDAIIAATAHLPAPVEPLPGREAIFIVGMPRSGSTLFEQILAAHPEVEGASELPDLELVLRGESTRRGQPFPAWVAQATAGDWRRLGGEYLERTARWRERCPRFTDKMPENWLHAGVLRAMLPGATVIETRRDPLETAWSCYKQHFYRLPHFSCDFDDIAAFIRDCQRAMDTWRERDPGHVHLQSYEALLRDPEGVIRALLDACGLAFDPACLRFHEARRSVRTASAAQVRQPLAADTGRVDGYGELLAPLRAALARAGLSGT</sequence>
<evidence type="ECO:0000313" key="3">
    <source>
        <dbReference type="Proteomes" id="UP001501727"/>
    </source>
</evidence>
<dbReference type="InterPro" id="IPR011717">
    <property type="entry name" value="TPR-4"/>
</dbReference>
<evidence type="ECO:0008006" key="4">
    <source>
        <dbReference type="Google" id="ProtNLM"/>
    </source>
</evidence>
<accession>A0ABP7MBU9</accession>
<dbReference type="Pfam" id="PF13432">
    <property type="entry name" value="TPR_16"/>
    <property type="match status" value="1"/>
</dbReference>
<dbReference type="Gene3D" id="3.40.50.300">
    <property type="entry name" value="P-loop containing nucleotide triphosphate hydrolases"/>
    <property type="match status" value="1"/>
</dbReference>
<name>A0ABP7MBU9_9GAMM</name>
<reference evidence="3" key="1">
    <citation type="journal article" date="2019" name="Int. J. Syst. Evol. Microbiol.">
        <title>The Global Catalogue of Microorganisms (GCM) 10K type strain sequencing project: providing services to taxonomists for standard genome sequencing and annotation.</title>
        <authorList>
            <consortium name="The Broad Institute Genomics Platform"/>
            <consortium name="The Broad Institute Genome Sequencing Center for Infectious Disease"/>
            <person name="Wu L."/>
            <person name="Ma J."/>
        </authorList>
    </citation>
    <scope>NUCLEOTIDE SEQUENCE [LARGE SCALE GENOMIC DNA]</scope>
    <source>
        <strain evidence="3">JCM 16916</strain>
    </source>
</reference>
<dbReference type="InterPro" id="IPR026634">
    <property type="entry name" value="TPST-like"/>
</dbReference>
<dbReference type="SUPFAM" id="SSF48452">
    <property type="entry name" value="TPR-like"/>
    <property type="match status" value="1"/>
</dbReference>
<dbReference type="Pfam" id="PF07721">
    <property type="entry name" value="TPR_4"/>
    <property type="match status" value="1"/>
</dbReference>
<proteinExistence type="predicted"/>
<dbReference type="InterPro" id="IPR011990">
    <property type="entry name" value="TPR-like_helical_dom_sf"/>
</dbReference>
<dbReference type="EMBL" id="BAAAZU010000003">
    <property type="protein sequence ID" value="GAA3917119.1"/>
    <property type="molecule type" value="Genomic_DNA"/>
</dbReference>
<dbReference type="SMART" id="SM00028">
    <property type="entry name" value="TPR"/>
    <property type="match status" value="4"/>
</dbReference>
<comment type="caution">
    <text evidence="2">The sequence shown here is derived from an EMBL/GenBank/DDBJ whole genome shotgun (WGS) entry which is preliminary data.</text>
</comment>
<dbReference type="Gene3D" id="1.25.40.10">
    <property type="entry name" value="Tetratricopeptide repeat domain"/>
    <property type="match status" value="1"/>
</dbReference>
<dbReference type="Pfam" id="PF14559">
    <property type="entry name" value="TPR_19"/>
    <property type="match status" value="1"/>
</dbReference>
<dbReference type="PANTHER" id="PTHR12788">
    <property type="entry name" value="PROTEIN-TYROSINE SULFOTRANSFERASE 2"/>
    <property type="match status" value="1"/>
</dbReference>
<dbReference type="Pfam" id="PF13469">
    <property type="entry name" value="Sulfotransfer_3"/>
    <property type="match status" value="1"/>
</dbReference>
<dbReference type="InterPro" id="IPR019734">
    <property type="entry name" value="TPR_rpt"/>
</dbReference>
<dbReference type="PANTHER" id="PTHR12788:SF10">
    <property type="entry name" value="PROTEIN-TYROSINE SULFOTRANSFERASE"/>
    <property type="match status" value="1"/>
</dbReference>
<evidence type="ECO:0000256" key="1">
    <source>
        <dbReference type="ARBA" id="ARBA00022679"/>
    </source>
</evidence>
<protein>
    <recommendedName>
        <fullName evidence="4">Tetratricopeptide repeat protein</fullName>
    </recommendedName>
</protein>
<dbReference type="RefSeq" id="WP_344758640.1">
    <property type="nucleotide sequence ID" value="NZ_BAAAZU010000003.1"/>
</dbReference>
<keyword evidence="1" id="KW-0808">Transferase</keyword>
<dbReference type="InterPro" id="IPR027417">
    <property type="entry name" value="P-loop_NTPase"/>
</dbReference>
<keyword evidence="3" id="KW-1185">Reference proteome</keyword>
<evidence type="ECO:0000313" key="2">
    <source>
        <dbReference type="EMBL" id="GAA3917119.1"/>
    </source>
</evidence>
<organism evidence="2 3">
    <name type="scientific">Luteimonas lutimaris</name>
    <dbReference type="NCBI Taxonomy" id="698645"/>
    <lineage>
        <taxon>Bacteria</taxon>
        <taxon>Pseudomonadati</taxon>
        <taxon>Pseudomonadota</taxon>
        <taxon>Gammaproteobacteria</taxon>
        <taxon>Lysobacterales</taxon>
        <taxon>Lysobacteraceae</taxon>
        <taxon>Luteimonas</taxon>
    </lineage>
</organism>
<dbReference type="Proteomes" id="UP001501727">
    <property type="component" value="Unassembled WGS sequence"/>
</dbReference>
<dbReference type="SUPFAM" id="SSF52540">
    <property type="entry name" value="P-loop containing nucleoside triphosphate hydrolases"/>
    <property type="match status" value="1"/>
</dbReference>
<gene>
    <name evidence="2" type="ORF">GCM10022229_08070</name>
</gene>